<sequence>MKLLLWLCLGCTLTYGFEFNAESNVTHVVNSRRCLVFEDHFHRLDLKNWQQAADSHPPVFDGDVGDSWEFQWYTNNRSNSFVQDGILYLMPTFTDDLGNVAVNDGSKVSDPSSACTDCQLQKPIQSASLRTVNSMSLRYGKILVRARLPRGNWLWPSIWMLPKYEAYGGWPASGEIDIMESRGNDKRSYGPGDNTVISSRLHWGPNPSLNNFNLTSAEVQAFNGSFADDFHTFGLEWSEEGLHTTVDNQTILRVDFDQPFWDRGRFPAWSMNPWTAGAIAAPFDEEFYLIVNLAVGGASPYWPDDAAKPWLNNDSHAIHAFWEAKDQWLPTWAEGNKRAFAIDWVKIWSNECEP</sequence>
<feature type="chain" id="PRO_5010855966" evidence="2">
    <location>
        <begin position="17"/>
        <end position="354"/>
    </location>
</feature>
<protein>
    <submittedName>
        <fullName evidence="4">Concanavalin A-like lectin/glucanase</fullName>
    </submittedName>
</protein>
<dbReference type="GO" id="GO:0030246">
    <property type="term" value="F:carbohydrate binding"/>
    <property type="evidence" value="ECO:0007669"/>
    <property type="project" value="UniProtKB-KW"/>
</dbReference>
<dbReference type="PROSITE" id="PS51762">
    <property type="entry name" value="GH16_2"/>
    <property type="match status" value="1"/>
</dbReference>
<dbReference type="STRING" id="101127.A0A1X2GQ66"/>
<dbReference type="Pfam" id="PF00722">
    <property type="entry name" value="Glyco_hydro_16"/>
    <property type="match status" value="1"/>
</dbReference>
<dbReference type="AlphaFoldDB" id="A0A1X2GQ66"/>
<dbReference type="InterPro" id="IPR050546">
    <property type="entry name" value="Glycosyl_Hydrlase_16"/>
</dbReference>
<evidence type="ECO:0000259" key="3">
    <source>
        <dbReference type="PROSITE" id="PS51762"/>
    </source>
</evidence>
<name>A0A1X2GQ66_9FUNG</name>
<feature type="signal peptide" evidence="2">
    <location>
        <begin position="1"/>
        <end position="16"/>
    </location>
</feature>
<dbReference type="PANTHER" id="PTHR10963">
    <property type="entry name" value="GLYCOSYL HYDROLASE-RELATED"/>
    <property type="match status" value="1"/>
</dbReference>
<reference evidence="4 5" key="1">
    <citation type="submission" date="2016-07" db="EMBL/GenBank/DDBJ databases">
        <title>Pervasive Adenine N6-methylation of Active Genes in Fungi.</title>
        <authorList>
            <consortium name="DOE Joint Genome Institute"/>
            <person name="Mondo S.J."/>
            <person name="Dannebaum R.O."/>
            <person name="Kuo R.C."/>
            <person name="Labutti K."/>
            <person name="Haridas S."/>
            <person name="Kuo A."/>
            <person name="Salamov A."/>
            <person name="Ahrendt S.R."/>
            <person name="Lipzen A."/>
            <person name="Sullivan W."/>
            <person name="Andreopoulos W.B."/>
            <person name="Clum A."/>
            <person name="Lindquist E."/>
            <person name="Daum C."/>
            <person name="Ramamoorthy G.K."/>
            <person name="Gryganskyi A."/>
            <person name="Culley D."/>
            <person name="Magnuson J.K."/>
            <person name="James T.Y."/>
            <person name="O'Malley M.A."/>
            <person name="Stajich J.E."/>
            <person name="Spatafora J.W."/>
            <person name="Visel A."/>
            <person name="Grigoriev I.V."/>
        </authorList>
    </citation>
    <scope>NUCLEOTIDE SEQUENCE [LARGE SCALE GENOMIC DNA]</scope>
    <source>
        <strain evidence="4 5">NRRL 3301</strain>
    </source>
</reference>
<dbReference type="InterPro" id="IPR013320">
    <property type="entry name" value="ConA-like_dom_sf"/>
</dbReference>
<dbReference type="GO" id="GO:0004553">
    <property type="term" value="F:hydrolase activity, hydrolyzing O-glycosyl compounds"/>
    <property type="evidence" value="ECO:0007669"/>
    <property type="project" value="InterPro"/>
</dbReference>
<dbReference type="GO" id="GO:0005975">
    <property type="term" value="P:carbohydrate metabolic process"/>
    <property type="evidence" value="ECO:0007669"/>
    <property type="project" value="InterPro"/>
</dbReference>
<dbReference type="EMBL" id="MCGT01000006">
    <property type="protein sequence ID" value="ORX58884.1"/>
    <property type="molecule type" value="Genomic_DNA"/>
</dbReference>
<keyword evidence="5" id="KW-1185">Reference proteome</keyword>
<evidence type="ECO:0000256" key="1">
    <source>
        <dbReference type="ARBA" id="ARBA00006865"/>
    </source>
</evidence>
<evidence type="ECO:0000256" key="2">
    <source>
        <dbReference type="SAM" id="SignalP"/>
    </source>
</evidence>
<dbReference type="Gene3D" id="2.60.120.200">
    <property type="match status" value="1"/>
</dbReference>
<dbReference type="PANTHER" id="PTHR10963:SF55">
    <property type="entry name" value="GLYCOSIDE HYDROLASE FAMILY 16 PROTEIN"/>
    <property type="match status" value="1"/>
</dbReference>
<dbReference type="OrthoDB" id="4781at2759"/>
<gene>
    <name evidence="4" type="ORF">DM01DRAFT_266431</name>
</gene>
<comment type="similarity">
    <text evidence="1">Belongs to the glycosyl hydrolase 16 family.</text>
</comment>
<evidence type="ECO:0000313" key="4">
    <source>
        <dbReference type="EMBL" id="ORX58884.1"/>
    </source>
</evidence>
<keyword evidence="2" id="KW-0732">Signal</keyword>
<proteinExistence type="inferred from homology"/>
<dbReference type="Proteomes" id="UP000242146">
    <property type="component" value="Unassembled WGS sequence"/>
</dbReference>
<dbReference type="InterPro" id="IPR000757">
    <property type="entry name" value="Beta-glucanase-like"/>
</dbReference>
<comment type="caution">
    <text evidence="4">The sequence shown here is derived from an EMBL/GenBank/DDBJ whole genome shotgun (WGS) entry which is preliminary data.</text>
</comment>
<keyword evidence="4" id="KW-0430">Lectin</keyword>
<accession>A0A1X2GQ66</accession>
<organism evidence="4 5">
    <name type="scientific">Hesseltinella vesiculosa</name>
    <dbReference type="NCBI Taxonomy" id="101127"/>
    <lineage>
        <taxon>Eukaryota</taxon>
        <taxon>Fungi</taxon>
        <taxon>Fungi incertae sedis</taxon>
        <taxon>Mucoromycota</taxon>
        <taxon>Mucoromycotina</taxon>
        <taxon>Mucoromycetes</taxon>
        <taxon>Mucorales</taxon>
        <taxon>Cunninghamellaceae</taxon>
        <taxon>Hesseltinella</taxon>
    </lineage>
</organism>
<feature type="domain" description="GH16" evidence="3">
    <location>
        <begin position="13"/>
        <end position="353"/>
    </location>
</feature>
<evidence type="ECO:0000313" key="5">
    <source>
        <dbReference type="Proteomes" id="UP000242146"/>
    </source>
</evidence>
<dbReference type="SUPFAM" id="SSF49899">
    <property type="entry name" value="Concanavalin A-like lectins/glucanases"/>
    <property type="match status" value="1"/>
</dbReference>